<feature type="transmembrane region" description="Helical" evidence="1">
    <location>
        <begin position="38"/>
        <end position="62"/>
    </location>
</feature>
<dbReference type="InterPro" id="IPR038763">
    <property type="entry name" value="DHH_sf"/>
</dbReference>
<feature type="transmembrane region" description="Helical" evidence="1">
    <location>
        <begin position="7"/>
        <end position="32"/>
    </location>
</feature>
<dbReference type="EMBL" id="REFI01000012">
    <property type="protein sequence ID" value="RMA77430.1"/>
    <property type="molecule type" value="Genomic_DNA"/>
</dbReference>
<dbReference type="PANTHER" id="PTHR47618:SF2">
    <property type="entry name" value="CYCLIC-DI-AMP PHOSPHODIESTERASE GDPP"/>
    <property type="match status" value="1"/>
</dbReference>
<dbReference type="InterPro" id="IPR051319">
    <property type="entry name" value="Oligoribo/pAp-PDE_c-di-AMP_PDE"/>
</dbReference>
<sequence length="655" mass="73797">MKKSKSLILLIVISLFLLLIPTVLFVLGLFYLKPNMQILIGVSYVIWLIILISLVVAILKVLPKRLNLLKNSLNYYTEQEIAKHNLGLIIFTNSGEIIWTSDFIRKRFGDEIIGKNIKRLLNINEWTNDNQHLKMIHENSHYEVFVNLEKNIATLQDETIMNQILKDYESQRIVYGEISIDNLSLFQSTLSEEELFKIYTAVVNILKKISKKYDLVYRQYENGHYLVIITKETLDQFEANEFSFLNKISDSADLPKDIKLTLSAGFAYGIYRFDVLSALAKSALLQSETRGGNQVTVLTKNEKPRNYGSFSEIQINESRTNVAFIAQTLIEKIQSKSINKVIIYGHKNADLDALGSSYALWKLSKAFGKEAYIQNKTFDDTTQRIINSTLIENRDEIFVAPKEATKLNDDNTLVILTDNSELQRIENKLALKNIRKENIFVLDHHRIAKNPDYVIPKNTHIDSSASSASEIVTEIISLTSNSDKIDAVTAQLLLDGIYLDTNIFKKQTSFKTFQAASILSSWGASTKEAVLALKVNEEIYQKINHLLKNLQEVKPGFYLAYAGDIVISNDIIAAASDEILRVEGRKAAFVVGKLPTGNYKMSARGINTNVQVIAEAVNGGGHFGTAAAESDETLEVFIDNIKQAIVSVKNESNID</sequence>
<feature type="domain" description="DHHA1" evidence="3">
    <location>
        <begin position="564"/>
        <end position="645"/>
    </location>
</feature>
<dbReference type="AlphaFoldDB" id="A0A3L9ZYB0"/>
<dbReference type="Gene3D" id="3.10.310.30">
    <property type="match status" value="1"/>
</dbReference>
<dbReference type="PANTHER" id="PTHR47618">
    <property type="entry name" value="BIFUNCTIONAL OLIGORIBONUCLEASE AND PAP PHOSPHATASE NRNA"/>
    <property type="match status" value="1"/>
</dbReference>
<dbReference type="Pfam" id="PF24898">
    <property type="entry name" value="GGDEF_GdpP"/>
    <property type="match status" value="1"/>
</dbReference>
<accession>A0A3L9ZYB0</accession>
<protein>
    <submittedName>
        <fullName evidence="4">C-di-AMP phosphodiesterase-like protein</fullName>
    </submittedName>
</protein>
<dbReference type="Proteomes" id="UP000267246">
    <property type="component" value="Unassembled WGS sequence"/>
</dbReference>
<dbReference type="InterPro" id="IPR014528">
    <property type="entry name" value="GdpP/PdeA"/>
</dbReference>
<dbReference type="InterPro" id="IPR001667">
    <property type="entry name" value="DDH_dom"/>
</dbReference>
<comment type="caution">
    <text evidence="4">The sequence shown here is derived from an EMBL/GenBank/DDBJ whole genome shotgun (WGS) entry which is preliminary data.</text>
</comment>
<dbReference type="Gene3D" id="3.30.450.20">
    <property type="entry name" value="PAS domain"/>
    <property type="match status" value="1"/>
</dbReference>
<dbReference type="GO" id="GO:0003676">
    <property type="term" value="F:nucleic acid binding"/>
    <property type="evidence" value="ECO:0007669"/>
    <property type="project" value="InterPro"/>
</dbReference>
<keyword evidence="5" id="KW-1185">Reference proteome</keyword>
<evidence type="ECO:0000313" key="5">
    <source>
        <dbReference type="Proteomes" id="UP000267246"/>
    </source>
</evidence>
<dbReference type="RefSeq" id="WP_121941030.1">
    <property type="nucleotide sequence ID" value="NZ_CP137846.1"/>
</dbReference>
<keyword evidence="1" id="KW-0812">Transmembrane</keyword>
<proteinExistence type="predicted"/>
<dbReference type="InterPro" id="IPR003156">
    <property type="entry name" value="DHHA1_dom"/>
</dbReference>
<dbReference type="Pfam" id="PF02272">
    <property type="entry name" value="DHHA1"/>
    <property type="match status" value="1"/>
</dbReference>
<evidence type="ECO:0000259" key="2">
    <source>
        <dbReference type="Pfam" id="PF01368"/>
    </source>
</evidence>
<keyword evidence="1" id="KW-1133">Transmembrane helix</keyword>
<evidence type="ECO:0000256" key="1">
    <source>
        <dbReference type="SAM" id="Phobius"/>
    </source>
</evidence>
<dbReference type="Pfam" id="PF01368">
    <property type="entry name" value="DHH"/>
    <property type="match status" value="1"/>
</dbReference>
<reference evidence="4 5" key="1">
    <citation type="submission" date="2018-10" db="EMBL/GenBank/DDBJ databases">
        <title>Genomic Encyclopedia of Archaeal and Bacterial Type Strains, Phase II (KMG-II): from individual species to whole genera.</title>
        <authorList>
            <person name="Goeker M."/>
        </authorList>
    </citation>
    <scope>NUCLEOTIDE SEQUENCE [LARGE SCALE GENOMIC DNA]</scope>
    <source>
        <strain evidence="4 5">ATCC 29870</strain>
    </source>
</reference>
<dbReference type="PIRSF" id="PIRSF026583">
    <property type="entry name" value="YybT"/>
    <property type="match status" value="1"/>
</dbReference>
<feature type="domain" description="DDH" evidence="2">
    <location>
        <begin position="340"/>
        <end position="497"/>
    </location>
</feature>
<name>A0A3L9ZYB0_9BACT</name>
<keyword evidence="1" id="KW-0472">Membrane</keyword>
<gene>
    <name evidence="4" type="ORF">JN00_0595</name>
</gene>
<evidence type="ECO:0000313" key="4">
    <source>
        <dbReference type="EMBL" id="RMA77430.1"/>
    </source>
</evidence>
<dbReference type="OrthoDB" id="9759476at2"/>
<organism evidence="4 5">
    <name type="scientific">Metamycoplasma subdolum</name>
    <dbReference type="NCBI Taxonomy" id="92407"/>
    <lineage>
        <taxon>Bacteria</taxon>
        <taxon>Bacillati</taxon>
        <taxon>Mycoplasmatota</taxon>
        <taxon>Mycoplasmoidales</taxon>
        <taxon>Metamycoplasmataceae</taxon>
        <taxon>Metamycoplasma</taxon>
    </lineage>
</organism>
<evidence type="ECO:0000259" key="3">
    <source>
        <dbReference type="Pfam" id="PF02272"/>
    </source>
</evidence>
<dbReference type="SUPFAM" id="SSF64182">
    <property type="entry name" value="DHH phosphoesterases"/>
    <property type="match status" value="1"/>
</dbReference>
<dbReference type="Gene3D" id="3.90.1640.10">
    <property type="entry name" value="inorganic pyrophosphatase (n-terminal core)"/>
    <property type="match status" value="1"/>
</dbReference>